<accession>A0AAW1F727</accession>
<gene>
    <name evidence="1" type="ORF">VZT92_011588</name>
</gene>
<dbReference type="AlphaFoldDB" id="A0AAW1F727"/>
<name>A0AAW1F727_ZOAVI</name>
<sequence>MQMWNQRASVMVYPLECESTVSSPRAPLAFPHSPPPHLLLSLHRRPPLLCPFPPTSGRSCSIPAGPCLFISSEAAMINEALNTSSLSPGPGEPHS</sequence>
<dbReference type="EMBL" id="JBCEZU010000100">
    <property type="protein sequence ID" value="KAK9530055.1"/>
    <property type="molecule type" value="Genomic_DNA"/>
</dbReference>
<protein>
    <submittedName>
        <fullName evidence="1">Uncharacterized protein</fullName>
    </submittedName>
</protein>
<comment type="caution">
    <text evidence="1">The sequence shown here is derived from an EMBL/GenBank/DDBJ whole genome shotgun (WGS) entry which is preliminary data.</text>
</comment>
<dbReference type="Proteomes" id="UP001488805">
    <property type="component" value="Unassembled WGS sequence"/>
</dbReference>
<proteinExistence type="predicted"/>
<organism evidence="1 2">
    <name type="scientific">Zoarces viviparus</name>
    <name type="common">Viviparous eelpout</name>
    <name type="synonym">Blennius viviparus</name>
    <dbReference type="NCBI Taxonomy" id="48416"/>
    <lineage>
        <taxon>Eukaryota</taxon>
        <taxon>Metazoa</taxon>
        <taxon>Chordata</taxon>
        <taxon>Craniata</taxon>
        <taxon>Vertebrata</taxon>
        <taxon>Euteleostomi</taxon>
        <taxon>Actinopterygii</taxon>
        <taxon>Neopterygii</taxon>
        <taxon>Teleostei</taxon>
        <taxon>Neoteleostei</taxon>
        <taxon>Acanthomorphata</taxon>
        <taxon>Eupercaria</taxon>
        <taxon>Perciformes</taxon>
        <taxon>Cottioidei</taxon>
        <taxon>Zoarcales</taxon>
        <taxon>Zoarcidae</taxon>
        <taxon>Zoarcinae</taxon>
        <taxon>Zoarces</taxon>
    </lineage>
</organism>
<reference evidence="1 2" key="1">
    <citation type="journal article" date="2024" name="Genome Biol. Evol.">
        <title>Chromosome-level genome assembly of the viviparous eelpout Zoarces viviparus.</title>
        <authorList>
            <person name="Fuhrmann N."/>
            <person name="Brasseur M.V."/>
            <person name="Bakowski C.E."/>
            <person name="Podsiadlowski L."/>
            <person name="Prost S."/>
            <person name="Krehenwinkel H."/>
            <person name="Mayer C."/>
        </authorList>
    </citation>
    <scope>NUCLEOTIDE SEQUENCE [LARGE SCALE GENOMIC DNA]</scope>
    <source>
        <strain evidence="1">NO-MEL_2022_Ind0_liver</strain>
    </source>
</reference>
<keyword evidence="2" id="KW-1185">Reference proteome</keyword>
<evidence type="ECO:0000313" key="1">
    <source>
        <dbReference type="EMBL" id="KAK9530055.1"/>
    </source>
</evidence>
<evidence type="ECO:0000313" key="2">
    <source>
        <dbReference type="Proteomes" id="UP001488805"/>
    </source>
</evidence>